<dbReference type="AlphaFoldDB" id="A0A821D5P0"/>
<evidence type="ECO:0000313" key="2">
    <source>
        <dbReference type="Proteomes" id="UP000663851"/>
    </source>
</evidence>
<gene>
    <name evidence="1" type="ORF">HFQ381_LOCUS34182</name>
</gene>
<feature type="non-terminal residue" evidence="1">
    <location>
        <position position="37"/>
    </location>
</feature>
<reference evidence="1" key="1">
    <citation type="submission" date="2021-02" db="EMBL/GenBank/DDBJ databases">
        <authorList>
            <person name="Nowell W R."/>
        </authorList>
    </citation>
    <scope>NUCLEOTIDE SEQUENCE</scope>
</reference>
<evidence type="ECO:0000313" key="1">
    <source>
        <dbReference type="EMBL" id="CAF4615890.1"/>
    </source>
</evidence>
<sequence>MDAYSNAISHCEKENDILKKSLPPNCFQMATFTTITV</sequence>
<proteinExistence type="predicted"/>
<organism evidence="1 2">
    <name type="scientific">Rotaria socialis</name>
    <dbReference type="NCBI Taxonomy" id="392032"/>
    <lineage>
        <taxon>Eukaryota</taxon>
        <taxon>Metazoa</taxon>
        <taxon>Spiralia</taxon>
        <taxon>Gnathifera</taxon>
        <taxon>Rotifera</taxon>
        <taxon>Eurotatoria</taxon>
        <taxon>Bdelloidea</taxon>
        <taxon>Philodinida</taxon>
        <taxon>Philodinidae</taxon>
        <taxon>Rotaria</taxon>
    </lineage>
</organism>
<dbReference type="Proteomes" id="UP000663851">
    <property type="component" value="Unassembled WGS sequence"/>
</dbReference>
<name>A0A821D5P0_9BILA</name>
<dbReference type="EMBL" id="CAJOBO010013714">
    <property type="protein sequence ID" value="CAF4615890.1"/>
    <property type="molecule type" value="Genomic_DNA"/>
</dbReference>
<protein>
    <submittedName>
        <fullName evidence="1">Uncharacterized protein</fullName>
    </submittedName>
</protein>
<comment type="caution">
    <text evidence="1">The sequence shown here is derived from an EMBL/GenBank/DDBJ whole genome shotgun (WGS) entry which is preliminary data.</text>
</comment>
<accession>A0A821D5P0</accession>